<gene>
    <name evidence="2" type="ORF">HGRIS_000391</name>
</gene>
<feature type="compositionally biased region" description="Basic and acidic residues" evidence="1">
    <location>
        <begin position="133"/>
        <end position="145"/>
    </location>
</feature>
<name>A0ABR3JQX5_9AGAR</name>
<reference evidence="3" key="1">
    <citation type="submission" date="2024-06" db="EMBL/GenBank/DDBJ databases">
        <title>Multi-omics analyses provide insights into the biosynthesis of the anticancer antibiotic pleurotin in Hohenbuehelia grisea.</title>
        <authorList>
            <person name="Weaver J.A."/>
            <person name="Alberti F."/>
        </authorList>
    </citation>
    <scope>NUCLEOTIDE SEQUENCE [LARGE SCALE GENOMIC DNA]</scope>
    <source>
        <strain evidence="3">T-177</strain>
    </source>
</reference>
<feature type="compositionally biased region" description="Basic and acidic residues" evidence="1">
    <location>
        <begin position="324"/>
        <end position="340"/>
    </location>
</feature>
<evidence type="ECO:0000256" key="1">
    <source>
        <dbReference type="SAM" id="MobiDB-lite"/>
    </source>
</evidence>
<dbReference type="EMBL" id="JASNQZ010000004">
    <property type="protein sequence ID" value="KAL0958235.1"/>
    <property type="molecule type" value="Genomic_DNA"/>
</dbReference>
<feature type="region of interest" description="Disordered" evidence="1">
    <location>
        <begin position="315"/>
        <end position="340"/>
    </location>
</feature>
<feature type="compositionally biased region" description="Basic and acidic residues" evidence="1">
    <location>
        <begin position="167"/>
        <end position="193"/>
    </location>
</feature>
<organism evidence="2 3">
    <name type="scientific">Hohenbuehelia grisea</name>
    <dbReference type="NCBI Taxonomy" id="104357"/>
    <lineage>
        <taxon>Eukaryota</taxon>
        <taxon>Fungi</taxon>
        <taxon>Dikarya</taxon>
        <taxon>Basidiomycota</taxon>
        <taxon>Agaricomycotina</taxon>
        <taxon>Agaricomycetes</taxon>
        <taxon>Agaricomycetidae</taxon>
        <taxon>Agaricales</taxon>
        <taxon>Pleurotineae</taxon>
        <taxon>Pleurotaceae</taxon>
        <taxon>Hohenbuehelia</taxon>
    </lineage>
</organism>
<comment type="caution">
    <text evidence="2">The sequence shown here is derived from an EMBL/GenBank/DDBJ whole genome shotgun (WGS) entry which is preliminary data.</text>
</comment>
<feature type="compositionally biased region" description="Basic and acidic residues" evidence="1">
    <location>
        <begin position="236"/>
        <end position="274"/>
    </location>
</feature>
<evidence type="ECO:0000313" key="3">
    <source>
        <dbReference type="Proteomes" id="UP001556367"/>
    </source>
</evidence>
<dbReference type="Proteomes" id="UP001556367">
    <property type="component" value="Unassembled WGS sequence"/>
</dbReference>
<keyword evidence="3" id="KW-1185">Reference proteome</keyword>
<sequence>MGFMIISIESSAFTKSTVSIRPARQADTLLCACRGRQGLRGSLVVPRQDETTPADSLPSFPHLDADMYNPPIVALELPNHAGGPTPYCPPSHLQSLVEPDATFFGFDTYPHTPCPELASISFALLLFQSAADPEDRSPRVDHPHEAPGSVPRGTATPEATLRKGHVFQKESSEPAAGGDKERKKQKARREATSQRKAQSQAAAKRAERVSTAKRGRFSAREPESEESSDDIFTHSGRHESNTNNGHSDRDQQEESRQLQETLRQQKEEAERQEESLLQQQEAIRAQLQARRELDEQIALLQEQRRQEDAAFRHLQSLQRQQQEAQREAQEASRREDEARTRQAQLIASNVELLKQQEAIVRQREALLAERAETDRAHRELKAAEIAREEARAQEDHARRVRELQLEAEGASRRQAALQADIQNLKTAQESLHQACAERASIFHAETMARQDILRGFEFQYAQLKADEPCMRSVMERYDEQWKTLVASCTEILERAPLFQSQTERFRRNLDEVKQVYEGQRASTAAQMAACGEAFRQSGVGTLLGRTVSLMDVSMRSIPVNDPVAEEAPPAPVEVEMLLLEAPPLWTPRPPEDAVSEEELIAVYGRRWQMLKDKNAIPDDSIDIRALPWPIMAVFTHVDLITSDAMEKFLFHPQRASIQGMTAQMVIRQELLRWHPDRFEVQVLPKVMAAHREAARKGAYEVAQVLIAWSVAVGAINVNAG</sequence>
<feature type="compositionally biased region" description="Low complexity" evidence="1">
    <location>
        <begin position="194"/>
        <end position="203"/>
    </location>
</feature>
<evidence type="ECO:0000313" key="2">
    <source>
        <dbReference type="EMBL" id="KAL0958235.1"/>
    </source>
</evidence>
<accession>A0ABR3JQX5</accession>
<protein>
    <submittedName>
        <fullName evidence="2">Uncharacterized protein</fullName>
    </submittedName>
</protein>
<proteinExistence type="predicted"/>
<feature type="region of interest" description="Disordered" evidence="1">
    <location>
        <begin position="133"/>
        <end position="274"/>
    </location>
</feature>